<evidence type="ECO:0000313" key="2">
    <source>
        <dbReference type="Proteomes" id="UP000050794"/>
    </source>
</evidence>
<reference evidence="1 2" key="2">
    <citation type="submission" date="2018-11" db="EMBL/GenBank/DDBJ databases">
        <authorList>
            <consortium name="Pathogen Informatics"/>
        </authorList>
    </citation>
    <scope>NUCLEOTIDE SEQUENCE [LARGE SCALE GENOMIC DNA]</scope>
</reference>
<dbReference type="WBParaSite" id="TCNE_0000512101-mRNA-1">
    <property type="protein sequence ID" value="TCNE_0000512101-mRNA-1"/>
    <property type="gene ID" value="TCNE_0000512101"/>
</dbReference>
<dbReference type="Proteomes" id="UP000050794">
    <property type="component" value="Unassembled WGS sequence"/>
</dbReference>
<evidence type="ECO:0000313" key="1">
    <source>
        <dbReference type="EMBL" id="VDM34236.1"/>
    </source>
</evidence>
<sequence>MRRVRASGKDAKSEFGPRAVRLAATEKVNDILELATTSRNRTEGDPSEKPNAAFLIRNGAEYENAAECSSKLEGFENTATVNEKFVKGNKDQNEGKSATRVTGGENMYIETVVRESSEALK</sequence>
<dbReference type="EMBL" id="UYWY01011180">
    <property type="protein sequence ID" value="VDM34236.1"/>
    <property type="molecule type" value="Genomic_DNA"/>
</dbReference>
<evidence type="ECO:0000313" key="3">
    <source>
        <dbReference type="WBParaSite" id="TCNE_0000512101-mRNA-1"/>
    </source>
</evidence>
<proteinExistence type="predicted"/>
<organism evidence="2 3">
    <name type="scientific">Toxocara canis</name>
    <name type="common">Canine roundworm</name>
    <dbReference type="NCBI Taxonomy" id="6265"/>
    <lineage>
        <taxon>Eukaryota</taxon>
        <taxon>Metazoa</taxon>
        <taxon>Ecdysozoa</taxon>
        <taxon>Nematoda</taxon>
        <taxon>Chromadorea</taxon>
        <taxon>Rhabditida</taxon>
        <taxon>Spirurina</taxon>
        <taxon>Ascaridomorpha</taxon>
        <taxon>Ascaridoidea</taxon>
        <taxon>Toxocaridae</taxon>
        <taxon>Toxocara</taxon>
    </lineage>
</organism>
<name>A0A183U9F1_TOXCA</name>
<protein>
    <submittedName>
        <fullName evidence="1 3">Uncharacterized protein</fullName>
    </submittedName>
</protein>
<gene>
    <name evidence="1" type="ORF">TCNE_LOCUS5121</name>
</gene>
<dbReference type="AlphaFoldDB" id="A0A183U9F1"/>
<accession>A0A183U9F1</accession>
<reference evidence="3" key="1">
    <citation type="submission" date="2016-06" db="UniProtKB">
        <authorList>
            <consortium name="WormBaseParasite"/>
        </authorList>
    </citation>
    <scope>IDENTIFICATION</scope>
</reference>
<keyword evidence="2" id="KW-1185">Reference proteome</keyword>